<dbReference type="PANTHER" id="PTHR45624">
    <property type="entry name" value="MITOCHONDRIAL BASIC AMINO ACIDS TRANSPORTER-RELATED"/>
    <property type="match status" value="1"/>
</dbReference>
<dbReference type="GO" id="GO:0031966">
    <property type="term" value="C:mitochondrial membrane"/>
    <property type="evidence" value="ECO:0007669"/>
    <property type="project" value="UniProtKB-SubCell"/>
</dbReference>
<dbReference type="PRINTS" id="PR00926">
    <property type="entry name" value="MITOCARRIER"/>
</dbReference>
<evidence type="ECO:0000256" key="4">
    <source>
        <dbReference type="ARBA" id="ARBA00022692"/>
    </source>
</evidence>
<keyword evidence="13" id="KW-1185">Reference proteome</keyword>
<keyword evidence="8 9" id="KW-0472">Membrane</keyword>
<evidence type="ECO:0000256" key="1">
    <source>
        <dbReference type="ARBA" id="ARBA00004225"/>
    </source>
</evidence>
<evidence type="ECO:0000313" key="13">
    <source>
        <dbReference type="Proteomes" id="UP000481153"/>
    </source>
</evidence>
<organism evidence="12 13">
    <name type="scientific">Aphanomyces euteiches</name>
    <dbReference type="NCBI Taxonomy" id="100861"/>
    <lineage>
        <taxon>Eukaryota</taxon>
        <taxon>Sar</taxon>
        <taxon>Stramenopiles</taxon>
        <taxon>Oomycota</taxon>
        <taxon>Saprolegniomycetes</taxon>
        <taxon>Saprolegniales</taxon>
        <taxon>Verrucalvaceae</taxon>
        <taxon>Aphanomyces</taxon>
    </lineage>
</organism>
<dbReference type="InterPro" id="IPR023395">
    <property type="entry name" value="MCP_dom_sf"/>
</dbReference>
<comment type="similarity">
    <text evidence="2 10">Belongs to the mitochondrial carrier (TC 2.A.29) family.</text>
</comment>
<evidence type="ECO:0000256" key="5">
    <source>
        <dbReference type="ARBA" id="ARBA00022737"/>
    </source>
</evidence>
<evidence type="ECO:0000256" key="10">
    <source>
        <dbReference type="RuleBase" id="RU000488"/>
    </source>
</evidence>
<evidence type="ECO:0000256" key="11">
    <source>
        <dbReference type="SAM" id="Phobius"/>
    </source>
</evidence>
<dbReference type="InterPro" id="IPR050567">
    <property type="entry name" value="Mitochondrial_Carrier"/>
</dbReference>
<dbReference type="PANTHER" id="PTHR45624:SF4">
    <property type="entry name" value="CONGESTED-LIKE TRACHEA PROTEIN-RELATED"/>
    <property type="match status" value="1"/>
</dbReference>
<evidence type="ECO:0000256" key="2">
    <source>
        <dbReference type="ARBA" id="ARBA00006375"/>
    </source>
</evidence>
<feature type="repeat" description="Solcar" evidence="9">
    <location>
        <begin position="208"/>
        <end position="297"/>
    </location>
</feature>
<protein>
    <recommendedName>
        <fullName evidence="14">Mitochondrial carrier protein</fullName>
    </recommendedName>
</protein>
<keyword evidence="5" id="KW-0677">Repeat</keyword>
<evidence type="ECO:0000256" key="8">
    <source>
        <dbReference type="ARBA" id="ARBA00023136"/>
    </source>
</evidence>
<dbReference type="InterPro" id="IPR018108">
    <property type="entry name" value="MCP_transmembrane"/>
</dbReference>
<dbReference type="Gene3D" id="1.50.40.10">
    <property type="entry name" value="Mitochondrial carrier domain"/>
    <property type="match status" value="1"/>
</dbReference>
<feature type="repeat" description="Solcar" evidence="9">
    <location>
        <begin position="12"/>
        <end position="103"/>
    </location>
</feature>
<evidence type="ECO:0000256" key="7">
    <source>
        <dbReference type="ARBA" id="ARBA00023128"/>
    </source>
</evidence>
<keyword evidence="6 11" id="KW-1133">Transmembrane helix</keyword>
<comment type="caution">
    <text evidence="12">The sequence shown here is derived from an EMBL/GenBank/DDBJ whole genome shotgun (WGS) entry which is preliminary data.</text>
</comment>
<evidence type="ECO:0000313" key="12">
    <source>
        <dbReference type="EMBL" id="KAF0745473.1"/>
    </source>
</evidence>
<feature type="repeat" description="Solcar" evidence="9">
    <location>
        <begin position="116"/>
        <end position="200"/>
    </location>
</feature>
<dbReference type="GO" id="GO:1902603">
    <property type="term" value="P:carnitine transmembrane transport"/>
    <property type="evidence" value="ECO:0007669"/>
    <property type="project" value="TreeGrafter"/>
</dbReference>
<comment type="subcellular location">
    <subcellularLocation>
        <location evidence="1">Mitochondrion membrane</location>
        <topology evidence="1">Multi-pass membrane protein</topology>
    </subcellularLocation>
</comment>
<evidence type="ECO:0008006" key="14">
    <source>
        <dbReference type="Google" id="ProtNLM"/>
    </source>
</evidence>
<feature type="transmembrane region" description="Helical" evidence="11">
    <location>
        <begin position="14"/>
        <end position="35"/>
    </location>
</feature>
<evidence type="ECO:0000256" key="9">
    <source>
        <dbReference type="PROSITE-ProRule" id="PRU00282"/>
    </source>
</evidence>
<dbReference type="EMBL" id="VJMJ01000002">
    <property type="protein sequence ID" value="KAF0745473.1"/>
    <property type="molecule type" value="Genomic_DNA"/>
</dbReference>
<gene>
    <name evidence="12" type="ORF">Ae201684_000487</name>
</gene>
<sequence>MLVSPSTMDKVETVLTSFVGGTVAGVTGAIVGYPFDTIKSRIQTQMHLPSSSLSSTATPLQAFVHSIRQEGFLSLYRGASTQVARSAIGCSILFGLMAQFKWLFSSPPLSSQNVHPDTVLVASAACTGMVEASIYCPFEITMIRMQTQATNSQTTWQCATNIYARYGLRQGLYRGFIPTCCREMVGNTVYFLTYERLKDSLKAKTDRTDMEIFGISGAVAGLVYWCVSFPLDTIKSVVQADALEPKERKYRGFGDCAKQLYAEGQAKRFFRGLSPCLIRAMPVNAVQFMSYEKSMEVLMPLWPKRSQLP</sequence>
<dbReference type="InterPro" id="IPR002067">
    <property type="entry name" value="MCP"/>
</dbReference>
<dbReference type="GO" id="GO:0006839">
    <property type="term" value="P:mitochondrial transport"/>
    <property type="evidence" value="ECO:0007669"/>
    <property type="project" value="TreeGrafter"/>
</dbReference>
<dbReference type="SUPFAM" id="SSF103506">
    <property type="entry name" value="Mitochondrial carrier"/>
    <property type="match status" value="1"/>
</dbReference>
<evidence type="ECO:0000256" key="6">
    <source>
        <dbReference type="ARBA" id="ARBA00022989"/>
    </source>
</evidence>
<dbReference type="AlphaFoldDB" id="A0A6G0XXL5"/>
<proteinExistence type="inferred from homology"/>
<keyword evidence="4 9" id="KW-0812">Transmembrane</keyword>
<accession>A0A6G0XXL5</accession>
<keyword evidence="3 10" id="KW-0813">Transport</keyword>
<evidence type="ECO:0000256" key="3">
    <source>
        <dbReference type="ARBA" id="ARBA00022448"/>
    </source>
</evidence>
<dbReference type="VEuPathDB" id="FungiDB:AeMF1_018126"/>
<reference evidence="12 13" key="1">
    <citation type="submission" date="2019-07" db="EMBL/GenBank/DDBJ databases">
        <title>Genomics analysis of Aphanomyces spp. identifies a new class of oomycete effector associated with host adaptation.</title>
        <authorList>
            <person name="Gaulin E."/>
        </authorList>
    </citation>
    <scope>NUCLEOTIDE SEQUENCE [LARGE SCALE GENOMIC DNA]</scope>
    <source>
        <strain evidence="12 13">ATCC 201684</strain>
    </source>
</reference>
<dbReference type="Pfam" id="PF00153">
    <property type="entry name" value="Mito_carr"/>
    <property type="match status" value="3"/>
</dbReference>
<keyword evidence="7" id="KW-0496">Mitochondrion</keyword>
<dbReference type="GO" id="GO:0015227">
    <property type="term" value="F:O-acyl-L-carnitine transmembrane transporter activity"/>
    <property type="evidence" value="ECO:0007669"/>
    <property type="project" value="TreeGrafter"/>
</dbReference>
<dbReference type="PROSITE" id="PS50920">
    <property type="entry name" value="SOLCAR"/>
    <property type="match status" value="3"/>
</dbReference>
<name>A0A6G0XXL5_9STRA</name>
<dbReference type="Proteomes" id="UP000481153">
    <property type="component" value="Unassembled WGS sequence"/>
</dbReference>
<feature type="transmembrane region" description="Helical" evidence="11">
    <location>
        <begin position="212"/>
        <end position="231"/>
    </location>
</feature>